<dbReference type="OrthoDB" id="624345at2759"/>
<feature type="compositionally biased region" description="Acidic residues" evidence="1">
    <location>
        <begin position="107"/>
        <end position="116"/>
    </location>
</feature>
<feature type="compositionally biased region" description="Low complexity" evidence="1">
    <location>
        <begin position="42"/>
        <end position="59"/>
    </location>
</feature>
<keyword evidence="3" id="KW-1185">Reference proteome</keyword>
<proteinExistence type="predicted"/>
<evidence type="ECO:0000313" key="3">
    <source>
        <dbReference type="Proteomes" id="UP000792457"/>
    </source>
</evidence>
<reference evidence="2" key="2">
    <citation type="submission" date="2017-10" db="EMBL/GenBank/DDBJ databases">
        <title>Ladona fulva Genome sequencing and assembly.</title>
        <authorList>
            <person name="Murali S."/>
            <person name="Richards S."/>
            <person name="Bandaranaike D."/>
            <person name="Bellair M."/>
            <person name="Blankenburg K."/>
            <person name="Chao H."/>
            <person name="Dinh H."/>
            <person name="Doddapaneni H."/>
            <person name="Dugan-Rocha S."/>
            <person name="Elkadiri S."/>
            <person name="Gnanaolivu R."/>
            <person name="Hernandez B."/>
            <person name="Skinner E."/>
            <person name="Javaid M."/>
            <person name="Lee S."/>
            <person name="Li M."/>
            <person name="Ming W."/>
            <person name="Munidasa M."/>
            <person name="Muniz J."/>
            <person name="Nguyen L."/>
            <person name="Hughes D."/>
            <person name="Osuji N."/>
            <person name="Pu L.-L."/>
            <person name="Puazo M."/>
            <person name="Qu C."/>
            <person name="Quiroz J."/>
            <person name="Raj R."/>
            <person name="Weissenberger G."/>
            <person name="Xin Y."/>
            <person name="Zou X."/>
            <person name="Han Y."/>
            <person name="Worley K."/>
            <person name="Muzny D."/>
            <person name="Gibbs R."/>
        </authorList>
    </citation>
    <scope>NUCLEOTIDE SEQUENCE</scope>
    <source>
        <strain evidence="2">Sampled in the wild</strain>
    </source>
</reference>
<feature type="region of interest" description="Disordered" evidence="1">
    <location>
        <begin position="89"/>
        <end position="116"/>
    </location>
</feature>
<protein>
    <submittedName>
        <fullName evidence="2">Uncharacterized protein</fullName>
    </submittedName>
</protein>
<evidence type="ECO:0000313" key="2">
    <source>
        <dbReference type="EMBL" id="KAG8229834.1"/>
    </source>
</evidence>
<reference evidence="2" key="1">
    <citation type="submission" date="2013-04" db="EMBL/GenBank/DDBJ databases">
        <authorList>
            <person name="Qu J."/>
            <person name="Murali S.C."/>
            <person name="Bandaranaike D."/>
            <person name="Bellair M."/>
            <person name="Blankenburg K."/>
            <person name="Chao H."/>
            <person name="Dinh H."/>
            <person name="Doddapaneni H."/>
            <person name="Downs B."/>
            <person name="Dugan-Rocha S."/>
            <person name="Elkadiri S."/>
            <person name="Gnanaolivu R.D."/>
            <person name="Hernandez B."/>
            <person name="Javaid M."/>
            <person name="Jayaseelan J.C."/>
            <person name="Lee S."/>
            <person name="Li M."/>
            <person name="Ming W."/>
            <person name="Munidasa M."/>
            <person name="Muniz J."/>
            <person name="Nguyen L."/>
            <person name="Ongeri F."/>
            <person name="Osuji N."/>
            <person name="Pu L.-L."/>
            <person name="Puazo M."/>
            <person name="Qu C."/>
            <person name="Quiroz J."/>
            <person name="Raj R."/>
            <person name="Weissenberger G."/>
            <person name="Xin Y."/>
            <person name="Zou X."/>
            <person name="Han Y."/>
            <person name="Richards S."/>
            <person name="Worley K."/>
            <person name="Muzny D."/>
            <person name="Gibbs R."/>
        </authorList>
    </citation>
    <scope>NUCLEOTIDE SEQUENCE</scope>
    <source>
        <strain evidence="2">Sampled in the wild</strain>
    </source>
</reference>
<accession>A0A8K0P3N9</accession>
<sequence length="235" mass="25077">MAVPRKSTPAESPSEASLHPPAKRHRGCSSPNPSVITNMENPASVATASPTTPPLALTARTDEPEESVQVTPCGSIEAGVAEEILKDAEGETSHTLPGAASDSLCGGDDEEEDYGDEDQPLAHLSLKMEPPEFDCGGDSNSLPLALTLTLPNSSEEVNIPTMLAKVRRASECRLDSTQIKAATGQDEYVESAVNISNQMEVTPVAHCSLNPATSFPCPFCERSYTSWGFRRRHEL</sequence>
<dbReference type="Proteomes" id="UP000792457">
    <property type="component" value="Unassembled WGS sequence"/>
</dbReference>
<dbReference type="EMBL" id="KZ308448">
    <property type="protein sequence ID" value="KAG8229834.1"/>
    <property type="molecule type" value="Genomic_DNA"/>
</dbReference>
<gene>
    <name evidence="2" type="ORF">J437_LFUL008802</name>
</gene>
<feature type="compositionally biased region" description="Polar residues" evidence="1">
    <location>
        <begin position="29"/>
        <end position="41"/>
    </location>
</feature>
<comment type="caution">
    <text evidence="2">The sequence shown here is derived from an EMBL/GenBank/DDBJ whole genome shotgun (WGS) entry which is preliminary data.</text>
</comment>
<evidence type="ECO:0000256" key="1">
    <source>
        <dbReference type="SAM" id="MobiDB-lite"/>
    </source>
</evidence>
<organism evidence="2 3">
    <name type="scientific">Ladona fulva</name>
    <name type="common">Scarce chaser dragonfly</name>
    <name type="synonym">Libellula fulva</name>
    <dbReference type="NCBI Taxonomy" id="123851"/>
    <lineage>
        <taxon>Eukaryota</taxon>
        <taxon>Metazoa</taxon>
        <taxon>Ecdysozoa</taxon>
        <taxon>Arthropoda</taxon>
        <taxon>Hexapoda</taxon>
        <taxon>Insecta</taxon>
        <taxon>Pterygota</taxon>
        <taxon>Palaeoptera</taxon>
        <taxon>Odonata</taxon>
        <taxon>Epiprocta</taxon>
        <taxon>Anisoptera</taxon>
        <taxon>Libelluloidea</taxon>
        <taxon>Libellulidae</taxon>
        <taxon>Ladona</taxon>
    </lineage>
</organism>
<dbReference type="AlphaFoldDB" id="A0A8K0P3N9"/>
<name>A0A8K0P3N9_LADFU</name>
<feature type="region of interest" description="Disordered" evidence="1">
    <location>
        <begin position="1"/>
        <end position="75"/>
    </location>
</feature>